<dbReference type="InterPro" id="IPR029489">
    <property type="entry name" value="OGT/SEC/SPY_C"/>
</dbReference>
<dbReference type="eggNOG" id="COG0457">
    <property type="taxonomic scope" value="Bacteria"/>
</dbReference>
<dbReference type="InterPro" id="IPR051939">
    <property type="entry name" value="Glycosyltr_41/O-GlcNAc_trsf"/>
</dbReference>
<feature type="domain" description="O-GlcNAc transferase C-terminal" evidence="9">
    <location>
        <begin position="471"/>
        <end position="618"/>
    </location>
</feature>
<dbReference type="GO" id="GO:0097363">
    <property type="term" value="F:protein O-acetylglucosaminyltransferase activity"/>
    <property type="evidence" value="ECO:0007669"/>
    <property type="project" value="UniProtKB-EC"/>
</dbReference>
<feature type="repeat" description="TPR" evidence="8">
    <location>
        <begin position="84"/>
        <end position="117"/>
    </location>
</feature>
<keyword evidence="4" id="KW-0328">Glycosyltransferase</keyword>
<dbReference type="Gene3D" id="1.25.40.10">
    <property type="entry name" value="Tetratricopeptide repeat domain"/>
    <property type="match status" value="1"/>
</dbReference>
<dbReference type="InterPro" id="IPR011990">
    <property type="entry name" value="TPR-like_helical_dom_sf"/>
</dbReference>
<evidence type="ECO:0000256" key="4">
    <source>
        <dbReference type="ARBA" id="ARBA00022676"/>
    </source>
</evidence>
<keyword evidence="7 8" id="KW-0802">TPR repeat</keyword>
<dbReference type="SMART" id="SM00028">
    <property type="entry name" value="TPR"/>
    <property type="match status" value="6"/>
</dbReference>
<dbReference type="SUPFAM" id="SSF48452">
    <property type="entry name" value="TPR-like"/>
    <property type="match status" value="2"/>
</dbReference>
<proteinExistence type="inferred from homology"/>
<protein>
    <recommendedName>
        <fullName evidence="3">protein O-GlcNAc transferase</fullName>
        <ecNumber evidence="3">2.4.1.255</ecNumber>
    </recommendedName>
</protein>
<evidence type="ECO:0000256" key="3">
    <source>
        <dbReference type="ARBA" id="ARBA00011970"/>
    </source>
</evidence>
<dbReference type="AlphaFoldDB" id="K9GN70"/>
<evidence type="ECO:0000259" key="9">
    <source>
        <dbReference type="Pfam" id="PF13844"/>
    </source>
</evidence>
<dbReference type="InterPro" id="IPR019734">
    <property type="entry name" value="TPR_rpt"/>
</dbReference>
<evidence type="ECO:0000256" key="1">
    <source>
        <dbReference type="ARBA" id="ARBA00004922"/>
    </source>
</evidence>
<dbReference type="PANTHER" id="PTHR44835:SF1">
    <property type="entry name" value="PROTEIN O-GLCNAC TRANSFERASE"/>
    <property type="match status" value="1"/>
</dbReference>
<reference evidence="10 11" key="1">
    <citation type="journal article" date="2013" name="Genome Announc.">
        <title>Draft Genome Sequence of an Alphaproteobacterium, Caenispirillum salinarum AK4(T), Isolated from a Solar Saltern.</title>
        <authorList>
            <person name="Khatri I."/>
            <person name="Singh A."/>
            <person name="Korpole S."/>
            <person name="Pinnaka A.K."/>
            <person name="Subramanian S."/>
        </authorList>
    </citation>
    <scope>NUCLEOTIDE SEQUENCE [LARGE SCALE GENOMIC DNA]</scope>
    <source>
        <strain evidence="10 11">AK4</strain>
    </source>
</reference>
<accession>K9GN70</accession>
<dbReference type="Pfam" id="PF14559">
    <property type="entry name" value="TPR_19"/>
    <property type="match status" value="1"/>
</dbReference>
<comment type="caution">
    <text evidence="10">The sequence shown here is derived from an EMBL/GenBank/DDBJ whole genome shotgun (WGS) entry which is preliminary data.</text>
</comment>
<dbReference type="eggNOG" id="COG3914">
    <property type="taxonomic scope" value="Bacteria"/>
</dbReference>
<feature type="repeat" description="TPR" evidence="8">
    <location>
        <begin position="152"/>
        <end position="185"/>
    </location>
</feature>
<dbReference type="Pfam" id="PF13432">
    <property type="entry name" value="TPR_16"/>
    <property type="match status" value="1"/>
</dbReference>
<dbReference type="STRING" id="1238182.C882_2310"/>
<evidence type="ECO:0000256" key="8">
    <source>
        <dbReference type="PROSITE-ProRule" id="PRU00339"/>
    </source>
</evidence>
<sequence>MTGKNGKSPGAGAPSGAAFGQKLNAALKAGDLTGAKALLEPAVATPAPPPQLLHLLGEVLFNLGDLKGAEARLRQAVQAAPGFVTAWFALGLMLVKTQRYEEAVTPLTTVLDLSPDHEGATFNLAKAMDETGDAAAAIRLYARALEINPRNGRTYNNIGTLLKDAERDDAALENFLKATEVEPNVVEGWVNAAYMAEKKEDFALAEKLLIGAVSYGSDAVTAACRAGEFLIRRNRPGDAEKVMRGALARSPESPDLLIGIAHALIERGQYTTAIETAREAIEIDPTKDKAYMRLGRACVSSGQYQEGAEAFIAGIEHTEEKQSFCFEAGNALRAAKKVSESLAMFLRATFGDDALPEPPEKTVETVLREGRVPDWVVEAVADHEDHGAVLVPMVSLAAFFGGLGDHASMRRVFEKIEEDKRRHLNPWSTYAFGANYDPDLTAEDLFRHYQTYKDVVTLADVRPAIIPAEHRRDKLRIGYMSPDFRSHSMINFIKPFLNHHDRDAVEVYAYAELRLGDKDTQHVQDTVDGWFLTTRVKDEDVAARIRADNVDILVDLAGHTSNNRLNVFPYRPAPASATWLGYLYTTAVPGVDYFIGDHITSPPESAHVFSEHLVRLPHYLACYTPSPKAPEAISPLPADTRGHITFGNASRLIRLNPRVLRSWAEILNRTPEARLRLDHPDYGDAWCADYMRKRLAEAGAPMDRVDVLNSGDYWGFYGEVDIVLDTFPHASGTTTCESMYMGVPVLAIADRPPVGRLGAAMVDTVGHPEWIGWSIPEYIRKAVLMAGDLDRLRAVRGTLRDELLRSAICDGARFTRNLEAAYREMWKNACDGRHKAIDLFEDASTSREPTAALAPAG</sequence>
<dbReference type="Gene3D" id="3.40.50.2000">
    <property type="entry name" value="Glycogen Phosphorylase B"/>
    <property type="match status" value="1"/>
</dbReference>
<comment type="pathway">
    <text evidence="1">Protein modification; protein glycosylation.</text>
</comment>
<evidence type="ECO:0000256" key="7">
    <source>
        <dbReference type="ARBA" id="ARBA00022803"/>
    </source>
</evidence>
<gene>
    <name evidence="10" type="ORF">C882_2310</name>
</gene>
<dbReference type="PROSITE" id="PS50005">
    <property type="entry name" value="TPR"/>
    <property type="match status" value="4"/>
</dbReference>
<dbReference type="EMBL" id="ANHY01000029">
    <property type="protein sequence ID" value="EKV26537.1"/>
    <property type="molecule type" value="Genomic_DNA"/>
</dbReference>
<keyword evidence="5 10" id="KW-0808">Transferase</keyword>
<dbReference type="Pfam" id="PF13844">
    <property type="entry name" value="Glyco_transf_41"/>
    <property type="match status" value="2"/>
</dbReference>
<dbReference type="Gene3D" id="3.40.50.11380">
    <property type="match status" value="1"/>
</dbReference>
<dbReference type="PANTHER" id="PTHR44835">
    <property type="entry name" value="UDP-N-ACETYLGLUCOSAMINE--PEPTIDE N-ACETYLGLUCOSAMINYLTRANSFERASE SPINDLY-RELATED"/>
    <property type="match status" value="1"/>
</dbReference>
<evidence type="ECO:0000313" key="11">
    <source>
        <dbReference type="Proteomes" id="UP000009881"/>
    </source>
</evidence>
<keyword evidence="11" id="KW-1185">Reference proteome</keyword>
<evidence type="ECO:0000256" key="6">
    <source>
        <dbReference type="ARBA" id="ARBA00022737"/>
    </source>
</evidence>
<feature type="repeat" description="TPR" evidence="8">
    <location>
        <begin position="118"/>
        <end position="151"/>
    </location>
</feature>
<keyword evidence="6" id="KW-0677">Repeat</keyword>
<feature type="repeat" description="TPR" evidence="8">
    <location>
        <begin position="254"/>
        <end position="287"/>
    </location>
</feature>
<organism evidence="10 11">
    <name type="scientific">Caenispirillum salinarum AK4</name>
    <dbReference type="NCBI Taxonomy" id="1238182"/>
    <lineage>
        <taxon>Bacteria</taxon>
        <taxon>Pseudomonadati</taxon>
        <taxon>Pseudomonadota</taxon>
        <taxon>Alphaproteobacteria</taxon>
        <taxon>Rhodospirillales</taxon>
        <taxon>Novispirillaceae</taxon>
        <taxon>Caenispirillum</taxon>
    </lineage>
</organism>
<dbReference type="EC" id="2.4.1.255" evidence="3"/>
<comment type="similarity">
    <text evidence="2">Belongs to the glycosyltransferase 41 family. O-GlcNAc transferase subfamily.</text>
</comment>
<evidence type="ECO:0000313" key="10">
    <source>
        <dbReference type="EMBL" id="EKV26537.1"/>
    </source>
</evidence>
<dbReference type="Pfam" id="PF13181">
    <property type="entry name" value="TPR_8"/>
    <property type="match status" value="1"/>
</dbReference>
<dbReference type="OrthoDB" id="146908at2"/>
<dbReference type="RefSeq" id="WP_009542705.1">
    <property type="nucleotide sequence ID" value="NZ_ANHY01000029.1"/>
</dbReference>
<evidence type="ECO:0000256" key="5">
    <source>
        <dbReference type="ARBA" id="ARBA00022679"/>
    </source>
</evidence>
<evidence type="ECO:0000256" key="2">
    <source>
        <dbReference type="ARBA" id="ARBA00005386"/>
    </source>
</evidence>
<dbReference type="Proteomes" id="UP000009881">
    <property type="component" value="Unassembled WGS sequence"/>
</dbReference>
<name>K9GN70_9PROT</name>
<feature type="domain" description="O-GlcNAc transferase C-terminal" evidence="9">
    <location>
        <begin position="643"/>
        <end position="817"/>
    </location>
</feature>